<keyword evidence="2" id="KW-1185">Reference proteome</keyword>
<reference evidence="1 2" key="1">
    <citation type="submission" date="2021-06" db="EMBL/GenBank/DDBJ databases">
        <title>Caerostris darwini draft genome.</title>
        <authorList>
            <person name="Kono N."/>
            <person name="Arakawa K."/>
        </authorList>
    </citation>
    <scope>NUCLEOTIDE SEQUENCE [LARGE SCALE GENOMIC DNA]</scope>
</reference>
<evidence type="ECO:0000313" key="2">
    <source>
        <dbReference type="Proteomes" id="UP001054837"/>
    </source>
</evidence>
<dbReference type="AlphaFoldDB" id="A0AAV4SRE9"/>
<proteinExistence type="predicted"/>
<gene>
    <name evidence="1" type="ORF">CDAR_124141</name>
</gene>
<accession>A0AAV4SRE9</accession>
<dbReference type="Proteomes" id="UP001054837">
    <property type="component" value="Unassembled WGS sequence"/>
</dbReference>
<dbReference type="EMBL" id="BPLQ01008395">
    <property type="protein sequence ID" value="GIY36998.1"/>
    <property type="molecule type" value="Genomic_DNA"/>
</dbReference>
<name>A0AAV4SRE9_9ARAC</name>
<organism evidence="1 2">
    <name type="scientific">Caerostris darwini</name>
    <dbReference type="NCBI Taxonomy" id="1538125"/>
    <lineage>
        <taxon>Eukaryota</taxon>
        <taxon>Metazoa</taxon>
        <taxon>Ecdysozoa</taxon>
        <taxon>Arthropoda</taxon>
        <taxon>Chelicerata</taxon>
        <taxon>Arachnida</taxon>
        <taxon>Araneae</taxon>
        <taxon>Araneomorphae</taxon>
        <taxon>Entelegynae</taxon>
        <taxon>Araneoidea</taxon>
        <taxon>Araneidae</taxon>
        <taxon>Caerostris</taxon>
    </lineage>
</organism>
<comment type="caution">
    <text evidence="1">The sequence shown here is derived from an EMBL/GenBank/DDBJ whole genome shotgun (WGS) entry which is preliminary data.</text>
</comment>
<evidence type="ECO:0000313" key="1">
    <source>
        <dbReference type="EMBL" id="GIY36998.1"/>
    </source>
</evidence>
<protein>
    <submittedName>
        <fullName evidence="1">Uncharacterized protein</fullName>
    </submittedName>
</protein>
<sequence>MHISVPTLVVESLNDGIKQKIRPISLERKLQCGTPAPFEKGDSSQVAVIFKYNQLFQPCDPNKTMKKQTVLRLPLNLLQGILSIQSIMHISVPPLVIESLNDGIKQKIRPISLERKLKCGAAAPFKKEDSFQVAVISKYNQLFQSCYPNKTMKKQTVLSLPLN</sequence>